<protein>
    <submittedName>
        <fullName evidence="2">Uncharacterized protein</fullName>
    </submittedName>
</protein>
<feature type="transmembrane region" description="Helical" evidence="1">
    <location>
        <begin position="98"/>
        <end position="125"/>
    </location>
</feature>
<feature type="transmembrane region" description="Helical" evidence="1">
    <location>
        <begin position="131"/>
        <end position="151"/>
    </location>
</feature>
<proteinExistence type="predicted"/>
<keyword evidence="1" id="KW-1133">Transmembrane helix</keyword>
<name>A0A0S2I164_9BACT</name>
<keyword evidence="1" id="KW-0472">Membrane</keyword>
<sequence>MDHLFAAFIIIGVMLEIYELNRARLVALPTRKFSALLTSLLSSALVYGLFMIAGFYAQTLLPELGVVAQKGVAVTLIAVVVAYSLFRDKRYNKAGKMVYGNFNLFVLISVGRGILHLITGFILALMAVPGLWVLESYAFGIIIFGIGVILAKGDRVRIFGISVGYIKVVSYAIATFLILIN</sequence>
<dbReference type="Proteomes" id="UP000064893">
    <property type="component" value="Chromosome"/>
</dbReference>
<organism evidence="2 3">
    <name type="scientific">Salinivirga cyanobacteriivorans</name>
    <dbReference type="NCBI Taxonomy" id="1307839"/>
    <lineage>
        <taxon>Bacteria</taxon>
        <taxon>Pseudomonadati</taxon>
        <taxon>Bacteroidota</taxon>
        <taxon>Bacteroidia</taxon>
        <taxon>Bacteroidales</taxon>
        <taxon>Salinivirgaceae</taxon>
        <taxon>Salinivirga</taxon>
    </lineage>
</organism>
<accession>A0A0S2I164</accession>
<feature type="transmembrane region" description="Helical" evidence="1">
    <location>
        <begin position="158"/>
        <end position="180"/>
    </location>
</feature>
<keyword evidence="1" id="KW-0812">Transmembrane</keyword>
<feature type="transmembrane region" description="Helical" evidence="1">
    <location>
        <begin position="6"/>
        <end position="21"/>
    </location>
</feature>
<evidence type="ECO:0000256" key="1">
    <source>
        <dbReference type="SAM" id="Phobius"/>
    </source>
</evidence>
<dbReference type="STRING" id="1307839.L21SP5_02430"/>
<evidence type="ECO:0000313" key="2">
    <source>
        <dbReference type="EMBL" id="ALO16058.1"/>
    </source>
</evidence>
<evidence type="ECO:0000313" key="3">
    <source>
        <dbReference type="Proteomes" id="UP000064893"/>
    </source>
</evidence>
<reference evidence="2 3" key="1">
    <citation type="submission" date="2015-11" db="EMBL/GenBank/DDBJ databases">
        <title>Description and complete genome sequence of a novel strain predominating in hypersaline microbial mats and representing a new family of the Bacteriodetes phylum.</title>
        <authorList>
            <person name="Spring S."/>
            <person name="Bunk B."/>
            <person name="Sproer C."/>
            <person name="Klenk H.-P."/>
        </authorList>
    </citation>
    <scope>NUCLEOTIDE SEQUENCE [LARGE SCALE GENOMIC DNA]</scope>
    <source>
        <strain evidence="2 3">L21-Spi-D4</strain>
    </source>
</reference>
<dbReference type="AlphaFoldDB" id="A0A0S2I164"/>
<feature type="transmembrane region" description="Helical" evidence="1">
    <location>
        <begin position="33"/>
        <end position="56"/>
    </location>
</feature>
<gene>
    <name evidence="2" type="ORF">L21SP5_02430</name>
</gene>
<dbReference type="KEGG" id="blq:L21SP5_02430"/>
<dbReference type="RefSeq" id="WP_057953462.1">
    <property type="nucleotide sequence ID" value="NZ_CP013118.1"/>
</dbReference>
<keyword evidence="3" id="KW-1185">Reference proteome</keyword>
<feature type="transmembrane region" description="Helical" evidence="1">
    <location>
        <begin position="68"/>
        <end position="86"/>
    </location>
</feature>
<dbReference type="EMBL" id="CP013118">
    <property type="protein sequence ID" value="ALO16058.1"/>
    <property type="molecule type" value="Genomic_DNA"/>
</dbReference>